<evidence type="ECO:0000313" key="11">
    <source>
        <dbReference type="EMBL" id="CFR66515.1"/>
    </source>
</evidence>
<dbReference type="Gene3D" id="3.40.50.1010">
    <property type="entry name" value="5'-nuclease"/>
    <property type="match status" value="1"/>
</dbReference>
<dbReference type="CDD" id="cd09871">
    <property type="entry name" value="PIN_MtVapC28-VapC30-like"/>
    <property type="match status" value="1"/>
</dbReference>
<dbReference type="GO" id="GO:0016787">
    <property type="term" value="F:hydrolase activity"/>
    <property type="evidence" value="ECO:0007669"/>
    <property type="project" value="UniProtKB-KW"/>
</dbReference>
<evidence type="ECO:0000256" key="9">
    <source>
        <dbReference type="SAM" id="MobiDB-lite"/>
    </source>
</evidence>
<evidence type="ECO:0000313" key="12">
    <source>
        <dbReference type="Proteomes" id="UP000046680"/>
    </source>
</evidence>
<gene>
    <name evidence="8" type="primary">vapC</name>
    <name evidence="11" type="ORF">ERS007657_00363</name>
</gene>
<dbReference type="EMBL" id="CGCX01000075">
    <property type="protein sequence ID" value="CFR66515.1"/>
    <property type="molecule type" value="Genomic_DNA"/>
</dbReference>
<evidence type="ECO:0000259" key="10">
    <source>
        <dbReference type="Pfam" id="PF01850"/>
    </source>
</evidence>
<dbReference type="InterPro" id="IPR029060">
    <property type="entry name" value="PIN-like_dom_sf"/>
</dbReference>
<proteinExistence type="inferred from homology"/>
<dbReference type="GO" id="GO:0000287">
    <property type="term" value="F:magnesium ion binding"/>
    <property type="evidence" value="ECO:0007669"/>
    <property type="project" value="UniProtKB-UniRule"/>
</dbReference>
<dbReference type="EC" id="3.1.-.-" evidence="8"/>
<evidence type="ECO:0000256" key="2">
    <source>
        <dbReference type="ARBA" id="ARBA00022649"/>
    </source>
</evidence>
<organism evidence="11 12">
    <name type="scientific">Mycobacterium tuberculosis</name>
    <dbReference type="NCBI Taxonomy" id="1773"/>
    <lineage>
        <taxon>Bacteria</taxon>
        <taxon>Bacillati</taxon>
        <taxon>Actinomycetota</taxon>
        <taxon>Actinomycetes</taxon>
        <taxon>Mycobacteriales</taxon>
        <taxon>Mycobacteriaceae</taxon>
        <taxon>Mycobacterium</taxon>
        <taxon>Mycobacterium tuberculosis complex</taxon>
    </lineage>
</organism>
<dbReference type="HAMAP" id="MF_00265">
    <property type="entry name" value="VapC_Nob1"/>
    <property type="match status" value="1"/>
</dbReference>
<accession>A0A654TW96</accession>
<dbReference type="Proteomes" id="UP000046680">
    <property type="component" value="Unassembled WGS sequence"/>
</dbReference>
<feature type="region of interest" description="Disordered" evidence="9">
    <location>
        <begin position="1"/>
        <end position="20"/>
    </location>
</feature>
<comment type="similarity">
    <text evidence="7 8">Belongs to the PINc/VapC protein family.</text>
</comment>
<evidence type="ECO:0000256" key="6">
    <source>
        <dbReference type="ARBA" id="ARBA00022842"/>
    </source>
</evidence>
<keyword evidence="6 8" id="KW-0460">Magnesium</keyword>
<keyword evidence="4 8" id="KW-0479">Metal-binding</keyword>
<keyword evidence="8" id="KW-0800">Toxin</keyword>
<reference evidence="11 12" key="1">
    <citation type="submission" date="2015-03" db="EMBL/GenBank/DDBJ databases">
        <authorList>
            <consortium name="Pathogen Informatics"/>
        </authorList>
    </citation>
    <scope>NUCLEOTIDE SEQUENCE [LARGE SCALE GENOMIC DNA]</scope>
    <source>
        <strain evidence="11 12">C09601061</strain>
    </source>
</reference>
<dbReference type="SUPFAM" id="SSF88723">
    <property type="entry name" value="PIN domain-like"/>
    <property type="match status" value="1"/>
</dbReference>
<sequence length="120" mass="13290">MSGESGAQVLKEALERSPNSRMSAPNYVELCAIMQRRDRPEISRLVDRLLDDYGIQVEAVDADQARVAAQAYRDYGRGSGHPARLNLGDTYSYALAQVTGEPLLFRGDDFTHTDIRPACT</sequence>
<evidence type="ECO:0000256" key="3">
    <source>
        <dbReference type="ARBA" id="ARBA00022722"/>
    </source>
</evidence>
<dbReference type="GO" id="GO:0090729">
    <property type="term" value="F:toxin activity"/>
    <property type="evidence" value="ECO:0007669"/>
    <property type="project" value="UniProtKB-KW"/>
</dbReference>
<evidence type="ECO:0000256" key="1">
    <source>
        <dbReference type="ARBA" id="ARBA00001946"/>
    </source>
</evidence>
<dbReference type="PANTHER" id="PTHR33653:SF1">
    <property type="entry name" value="RIBONUCLEASE VAPC2"/>
    <property type="match status" value="1"/>
</dbReference>
<protein>
    <recommendedName>
        <fullName evidence="8">Ribonuclease VapC</fullName>
        <shortName evidence="8">RNase VapC</shortName>
        <ecNumber evidence="8">3.1.-.-</ecNumber>
    </recommendedName>
    <alternativeName>
        <fullName evidence="8">Toxin VapC</fullName>
    </alternativeName>
</protein>
<dbReference type="GO" id="GO:0004540">
    <property type="term" value="F:RNA nuclease activity"/>
    <property type="evidence" value="ECO:0007669"/>
    <property type="project" value="InterPro"/>
</dbReference>
<keyword evidence="2 8" id="KW-1277">Toxin-antitoxin system</keyword>
<keyword evidence="3 8" id="KW-0540">Nuclease</keyword>
<feature type="domain" description="PIN" evidence="10">
    <location>
        <begin position="2"/>
        <end position="114"/>
    </location>
</feature>
<evidence type="ECO:0000256" key="5">
    <source>
        <dbReference type="ARBA" id="ARBA00022801"/>
    </source>
</evidence>
<dbReference type="Pfam" id="PF01850">
    <property type="entry name" value="PIN"/>
    <property type="match status" value="1"/>
</dbReference>
<name>A0A654TW96_MYCTX</name>
<comment type="caution">
    <text evidence="8">Lacks conserved residue(s) required for the propagation of feature annotation.</text>
</comment>
<dbReference type="InterPro" id="IPR022907">
    <property type="entry name" value="VapC_family"/>
</dbReference>
<keyword evidence="5 8" id="KW-0378">Hydrolase</keyword>
<dbReference type="InterPro" id="IPR050556">
    <property type="entry name" value="Type_II_TA_system_RNase"/>
</dbReference>
<evidence type="ECO:0000256" key="8">
    <source>
        <dbReference type="HAMAP-Rule" id="MF_00265"/>
    </source>
</evidence>
<dbReference type="InterPro" id="IPR002716">
    <property type="entry name" value="PIN_dom"/>
</dbReference>
<dbReference type="AlphaFoldDB" id="A0A654TW96"/>
<evidence type="ECO:0000256" key="7">
    <source>
        <dbReference type="ARBA" id="ARBA00038093"/>
    </source>
</evidence>
<comment type="function">
    <text evidence="8">Toxic component of a toxin-antitoxin (TA) system. An RNase.</text>
</comment>
<comment type="cofactor">
    <cofactor evidence="1 8">
        <name>Mg(2+)</name>
        <dbReference type="ChEBI" id="CHEBI:18420"/>
    </cofactor>
</comment>
<feature type="binding site" evidence="8">
    <location>
        <position position="89"/>
    </location>
    <ligand>
        <name>Mg(2+)</name>
        <dbReference type="ChEBI" id="CHEBI:18420"/>
    </ligand>
</feature>
<evidence type="ECO:0000256" key="4">
    <source>
        <dbReference type="ARBA" id="ARBA00022723"/>
    </source>
</evidence>
<dbReference type="PANTHER" id="PTHR33653">
    <property type="entry name" value="RIBONUCLEASE VAPC2"/>
    <property type="match status" value="1"/>
</dbReference>